<gene>
    <name evidence="1" type="ORF">F892_03087</name>
</gene>
<protein>
    <recommendedName>
        <fullName evidence="3">Myb-like domain-containing protein</fullName>
    </recommendedName>
</protein>
<evidence type="ECO:0000313" key="2">
    <source>
        <dbReference type="Proteomes" id="UP000013173"/>
    </source>
</evidence>
<proteinExistence type="predicted"/>
<keyword evidence="2" id="KW-1185">Reference proteome</keyword>
<reference evidence="1 2" key="1">
    <citation type="submission" date="2013-02" db="EMBL/GenBank/DDBJ databases">
        <title>The Genome Sequence of Acinetobacter sp. NIPH 2168.</title>
        <authorList>
            <consortium name="The Broad Institute Genome Sequencing Platform"/>
            <consortium name="The Broad Institute Genome Sequencing Center for Infectious Disease"/>
            <person name="Cerqueira G."/>
            <person name="Feldgarden M."/>
            <person name="Courvalin P."/>
            <person name="Perichon B."/>
            <person name="Grillot-Courvalin C."/>
            <person name="Clermont D."/>
            <person name="Rocha E."/>
            <person name="Yoon E.-J."/>
            <person name="Nemec A."/>
            <person name="Walker B."/>
            <person name="Young S.K."/>
            <person name="Zeng Q."/>
            <person name="Gargeya S."/>
            <person name="Fitzgerald M."/>
            <person name="Haas B."/>
            <person name="Abouelleil A."/>
            <person name="Alvarado L."/>
            <person name="Arachchi H.M."/>
            <person name="Berlin A.M."/>
            <person name="Chapman S.B."/>
            <person name="Dewar J."/>
            <person name="Goldberg J."/>
            <person name="Griggs A."/>
            <person name="Gujja S."/>
            <person name="Hansen M."/>
            <person name="Howarth C."/>
            <person name="Imamovic A."/>
            <person name="Larimer J."/>
            <person name="McCowan C."/>
            <person name="Murphy C."/>
            <person name="Neiman D."/>
            <person name="Pearson M."/>
            <person name="Priest M."/>
            <person name="Roberts A."/>
            <person name="Saif S."/>
            <person name="Shea T."/>
            <person name="Sisk P."/>
            <person name="Sykes S."/>
            <person name="Wortman J."/>
            <person name="Nusbaum C."/>
            <person name="Birren B."/>
        </authorList>
    </citation>
    <scope>NUCLEOTIDE SEQUENCE [LARGE SCALE GENOMIC DNA]</scope>
    <source>
        <strain evidence="1 2">NIPH 2168</strain>
    </source>
</reference>
<dbReference type="InterPro" id="IPR036388">
    <property type="entry name" value="WH-like_DNA-bd_sf"/>
</dbReference>
<name>N9NGG7_9GAMM</name>
<dbReference type="InterPro" id="IPR036390">
    <property type="entry name" value="WH_DNA-bd_sf"/>
</dbReference>
<dbReference type="EMBL" id="APRW01000014">
    <property type="protein sequence ID" value="ENX20164.1"/>
    <property type="molecule type" value="Genomic_DNA"/>
</dbReference>
<evidence type="ECO:0008006" key="3">
    <source>
        <dbReference type="Google" id="ProtNLM"/>
    </source>
</evidence>
<dbReference type="AlphaFoldDB" id="N9NGG7"/>
<dbReference type="SUPFAM" id="SSF46785">
    <property type="entry name" value="Winged helix' DNA-binding domain"/>
    <property type="match status" value="1"/>
</dbReference>
<dbReference type="Gene3D" id="1.10.10.10">
    <property type="entry name" value="Winged helix-like DNA-binding domain superfamily/Winged helix DNA-binding domain"/>
    <property type="match status" value="1"/>
</dbReference>
<dbReference type="PATRIC" id="fig|1217706.3.peg.3005"/>
<accession>N9NGG7</accession>
<dbReference type="RefSeq" id="WP_005259475.1">
    <property type="nucleotide sequence ID" value="NZ_BMDR01000002.1"/>
</dbReference>
<dbReference type="HOGENOM" id="CLU_2140446_0_0_6"/>
<dbReference type="Proteomes" id="UP000013173">
    <property type="component" value="Unassembled WGS sequence"/>
</dbReference>
<organism evidence="1 2">
    <name type="scientific">Acinetobacter vivianii</name>
    <dbReference type="NCBI Taxonomy" id="1776742"/>
    <lineage>
        <taxon>Bacteria</taxon>
        <taxon>Pseudomonadati</taxon>
        <taxon>Pseudomonadota</taxon>
        <taxon>Gammaproteobacteria</taxon>
        <taxon>Moraxellales</taxon>
        <taxon>Moraxellaceae</taxon>
        <taxon>Acinetobacter</taxon>
    </lineage>
</organism>
<sequence>MTDKKFKSWTTKELNDLVVMHKAGDTVEKIAESMGRTTSAIRAKKEYLRTHGLIESTKSHWTTTQVKTAIEMHNAGITHNEIAKAISRTRCAVTNMIQRLVEQGQIKKELTQ</sequence>
<evidence type="ECO:0000313" key="1">
    <source>
        <dbReference type="EMBL" id="ENX20164.1"/>
    </source>
</evidence>
<comment type="caution">
    <text evidence="1">The sequence shown here is derived from an EMBL/GenBank/DDBJ whole genome shotgun (WGS) entry which is preliminary data.</text>
</comment>
<dbReference type="GeneID" id="303682670"/>